<comment type="caution">
    <text evidence="1">The sequence shown here is derived from an EMBL/GenBank/DDBJ whole genome shotgun (WGS) entry which is preliminary data.</text>
</comment>
<dbReference type="EMBL" id="CASHSV030000001">
    <property type="protein sequence ID" value="CAJ2633249.1"/>
    <property type="molecule type" value="Genomic_DNA"/>
</dbReference>
<dbReference type="Proteomes" id="UP001177021">
    <property type="component" value="Unassembled WGS sequence"/>
</dbReference>
<evidence type="ECO:0000313" key="1">
    <source>
        <dbReference type="EMBL" id="CAJ2633249.1"/>
    </source>
</evidence>
<protein>
    <submittedName>
        <fullName evidence="1">Uncharacterized protein</fullName>
    </submittedName>
</protein>
<organism evidence="1 2">
    <name type="scientific">Trifolium pratense</name>
    <name type="common">Red clover</name>
    <dbReference type="NCBI Taxonomy" id="57577"/>
    <lineage>
        <taxon>Eukaryota</taxon>
        <taxon>Viridiplantae</taxon>
        <taxon>Streptophyta</taxon>
        <taxon>Embryophyta</taxon>
        <taxon>Tracheophyta</taxon>
        <taxon>Spermatophyta</taxon>
        <taxon>Magnoliopsida</taxon>
        <taxon>eudicotyledons</taxon>
        <taxon>Gunneridae</taxon>
        <taxon>Pentapetalae</taxon>
        <taxon>rosids</taxon>
        <taxon>fabids</taxon>
        <taxon>Fabales</taxon>
        <taxon>Fabaceae</taxon>
        <taxon>Papilionoideae</taxon>
        <taxon>50 kb inversion clade</taxon>
        <taxon>NPAAA clade</taxon>
        <taxon>Hologalegina</taxon>
        <taxon>IRL clade</taxon>
        <taxon>Trifolieae</taxon>
        <taxon>Trifolium</taxon>
    </lineage>
</organism>
<evidence type="ECO:0000313" key="2">
    <source>
        <dbReference type="Proteomes" id="UP001177021"/>
    </source>
</evidence>
<reference evidence="1" key="1">
    <citation type="submission" date="2023-10" db="EMBL/GenBank/DDBJ databases">
        <authorList>
            <person name="Rodriguez Cubillos JULIANA M."/>
            <person name="De Vega J."/>
        </authorList>
    </citation>
    <scope>NUCLEOTIDE SEQUENCE</scope>
</reference>
<accession>A0ACB0IMQ5</accession>
<gene>
    <name evidence="1" type="ORF">MILVUS5_LOCUS4387</name>
</gene>
<name>A0ACB0IMQ5_TRIPR</name>
<proteinExistence type="predicted"/>
<keyword evidence="2" id="KW-1185">Reference proteome</keyword>
<sequence>MQDEIAELLNMKFDKDSEAGRAIKILSTIQGMNRKILVIFDDVRAKFDPEDIGIPCDDNSCKILLTTCCRQDCELMSCQREIQLDPLSREEARSLFMKHSGIRDDEDNSSSFDLLNVAREAAFECEGLPRTIKEVGSFLRSKPIEEWKTTLAKELIETMAHNEYRVQNDRGAKKKGGLLELDTQDAVLAQTKLLSNQMEAFMKRFDPQQQVKEVQELRCDFCQQGHANGGCFPEGSEEAKYLANFRKPYPNGWGSNSNQGQGYNSNPPPPKPSEMEETLTSFMKMTQGNFEAIATSNKSQQAFNKTLENQMCQLSKQVSSLQNQSGFGGNTTDNPKNETCHVISLRSREVPSPVVKESILKKKVSSESEGEVEKNEGDVVVENSKEEKASEQLFVALKDDNCSMIGLYGRQGSGKTTLAKAMGEKVKYLKIFHEVLFATVTQNPNIRIMQDEIADSLNMKFDKNSEAGRASRILSTIESMNCPILVIFDDVRAKFDPKDLGIPCNSNRCKILLTTFCKQDCDLMYCQRDIQLDVSDVVVKWLEETNILISQLDDLNAQEIPRKQFKRLLKKVMAQNTKLPDPISTPIPTLEHFASGNIVCFNYREKTSDQLLDALQDESCSTIGLYGSEGFGKTTLVKAMGDKVRYLEIFHDVLFVKVPQNTNIRTMQDEIAELLNIKFDKNSEAGRARKILSTIQGMNRKILVIFDDVRAKFDPEDIGIPCDDNSCKILLTTCCRQDCELMSCQREIQLDPLSTEEARSLFMKHSGIRDDEDNSSSFDLLNVAREIAFECEG</sequence>